<accession>A0AAD7DD14</accession>
<keyword evidence="1" id="KW-0175">Coiled coil</keyword>
<dbReference type="CDD" id="cd00052">
    <property type="entry name" value="EH"/>
    <property type="match status" value="2"/>
</dbReference>
<dbReference type="GO" id="GO:0016197">
    <property type="term" value="P:endosomal transport"/>
    <property type="evidence" value="ECO:0007669"/>
    <property type="project" value="TreeGrafter"/>
</dbReference>
<dbReference type="Gene3D" id="1.10.238.10">
    <property type="entry name" value="EF-hand"/>
    <property type="match status" value="3"/>
</dbReference>
<dbReference type="Pfam" id="PF12763">
    <property type="entry name" value="EH"/>
    <property type="match status" value="3"/>
</dbReference>
<evidence type="ECO:0000256" key="1">
    <source>
        <dbReference type="SAM" id="Coils"/>
    </source>
</evidence>
<feature type="compositionally biased region" description="Low complexity" evidence="2">
    <location>
        <begin position="222"/>
        <end position="240"/>
    </location>
</feature>
<dbReference type="PANTHER" id="PTHR11216:SF170">
    <property type="entry name" value="DYNAMIN ASSOCIATED PROTEIN 160, ISOFORM D"/>
    <property type="match status" value="1"/>
</dbReference>
<reference evidence="4" key="1">
    <citation type="submission" date="2023-03" db="EMBL/GenBank/DDBJ databases">
        <title>Massive genome expansion in bonnet fungi (Mycena s.s.) driven by repeated elements and novel gene families across ecological guilds.</title>
        <authorList>
            <consortium name="Lawrence Berkeley National Laboratory"/>
            <person name="Harder C.B."/>
            <person name="Miyauchi S."/>
            <person name="Viragh M."/>
            <person name="Kuo A."/>
            <person name="Thoen E."/>
            <person name="Andreopoulos B."/>
            <person name="Lu D."/>
            <person name="Skrede I."/>
            <person name="Drula E."/>
            <person name="Henrissat B."/>
            <person name="Morin E."/>
            <person name="Kohler A."/>
            <person name="Barry K."/>
            <person name="LaButti K."/>
            <person name="Morin E."/>
            <person name="Salamov A."/>
            <person name="Lipzen A."/>
            <person name="Mereny Z."/>
            <person name="Hegedus B."/>
            <person name="Baldrian P."/>
            <person name="Stursova M."/>
            <person name="Weitz H."/>
            <person name="Taylor A."/>
            <person name="Grigoriev I.V."/>
            <person name="Nagy L.G."/>
            <person name="Martin F."/>
            <person name="Kauserud H."/>
        </authorList>
    </citation>
    <scope>NUCLEOTIDE SEQUENCE</scope>
    <source>
        <strain evidence="4">CBHHK067</strain>
    </source>
</reference>
<dbReference type="GO" id="GO:0005886">
    <property type="term" value="C:plasma membrane"/>
    <property type="evidence" value="ECO:0007669"/>
    <property type="project" value="TreeGrafter"/>
</dbReference>
<comment type="caution">
    <text evidence="4">The sequence shown here is derived from an EMBL/GenBank/DDBJ whole genome shotgun (WGS) entry which is preliminary data.</text>
</comment>
<feature type="domain" description="EH" evidence="3">
    <location>
        <begin position="276"/>
        <end position="365"/>
    </location>
</feature>
<feature type="domain" description="EH" evidence="3">
    <location>
        <begin position="131"/>
        <end position="219"/>
    </location>
</feature>
<protein>
    <recommendedName>
        <fullName evidence="3">EH domain-containing protein</fullName>
    </recommendedName>
</protein>
<feature type="coiled-coil region" evidence="1">
    <location>
        <begin position="525"/>
        <end position="649"/>
    </location>
</feature>
<gene>
    <name evidence="4" type="ORF">B0H17DRAFT_1068552</name>
</gene>
<feature type="region of interest" description="Disordered" evidence="2">
    <location>
        <begin position="222"/>
        <end position="269"/>
    </location>
</feature>
<feature type="compositionally biased region" description="Polar residues" evidence="2">
    <location>
        <begin position="382"/>
        <end position="417"/>
    </location>
</feature>
<dbReference type="InterPro" id="IPR000261">
    <property type="entry name" value="EH_dom"/>
</dbReference>
<feature type="domain" description="EH" evidence="3">
    <location>
        <begin position="20"/>
        <end position="99"/>
    </location>
</feature>
<evidence type="ECO:0000313" key="5">
    <source>
        <dbReference type="Proteomes" id="UP001221757"/>
    </source>
</evidence>
<dbReference type="GO" id="GO:0005737">
    <property type="term" value="C:cytoplasm"/>
    <property type="evidence" value="ECO:0007669"/>
    <property type="project" value="TreeGrafter"/>
</dbReference>
<dbReference type="InterPro" id="IPR011992">
    <property type="entry name" value="EF-hand-dom_pair"/>
</dbReference>
<dbReference type="PROSITE" id="PS50031">
    <property type="entry name" value="EH"/>
    <property type="match status" value="3"/>
</dbReference>
<dbReference type="Proteomes" id="UP001221757">
    <property type="component" value="Unassembled WGS sequence"/>
</dbReference>
<dbReference type="GO" id="GO:0006897">
    <property type="term" value="P:endocytosis"/>
    <property type="evidence" value="ECO:0007669"/>
    <property type="project" value="TreeGrafter"/>
</dbReference>
<dbReference type="AlphaFoldDB" id="A0AAD7DD14"/>
<feature type="region of interest" description="Disordered" evidence="2">
    <location>
        <begin position="349"/>
        <end position="419"/>
    </location>
</feature>
<evidence type="ECO:0000256" key="2">
    <source>
        <dbReference type="SAM" id="MobiDB-lite"/>
    </source>
</evidence>
<dbReference type="EMBL" id="JARKIE010000079">
    <property type="protein sequence ID" value="KAJ7688412.1"/>
    <property type="molecule type" value="Genomic_DNA"/>
</dbReference>
<keyword evidence="5" id="KW-1185">Reference proteome</keyword>
<proteinExistence type="predicted"/>
<dbReference type="PANTHER" id="PTHR11216">
    <property type="entry name" value="EH DOMAIN"/>
    <property type="match status" value="1"/>
</dbReference>
<feature type="compositionally biased region" description="Low complexity" evidence="2">
    <location>
        <begin position="652"/>
        <end position="664"/>
    </location>
</feature>
<feature type="region of interest" description="Disordered" evidence="2">
    <location>
        <begin position="651"/>
        <end position="680"/>
    </location>
</feature>
<dbReference type="SMART" id="SM00027">
    <property type="entry name" value="EH"/>
    <property type="match status" value="3"/>
</dbReference>
<evidence type="ECO:0000259" key="3">
    <source>
        <dbReference type="PROSITE" id="PS50031"/>
    </source>
</evidence>
<organism evidence="4 5">
    <name type="scientific">Mycena rosella</name>
    <name type="common">Pink bonnet</name>
    <name type="synonym">Agaricus rosellus</name>
    <dbReference type="NCBI Taxonomy" id="1033263"/>
    <lineage>
        <taxon>Eukaryota</taxon>
        <taxon>Fungi</taxon>
        <taxon>Dikarya</taxon>
        <taxon>Basidiomycota</taxon>
        <taxon>Agaricomycotina</taxon>
        <taxon>Agaricomycetes</taxon>
        <taxon>Agaricomycetidae</taxon>
        <taxon>Agaricales</taxon>
        <taxon>Marasmiineae</taxon>
        <taxon>Mycenaceae</taxon>
        <taxon>Mycena</taxon>
    </lineage>
</organism>
<sequence length="680" mass="74809">MPSLISASSMAPNFAPSTSESAVVARLFARGEPHKLGVLTGDVALDLFSKTNLSVQVLSDIWTIADKDGHGWLSPTQAAVAVRLIGWAQAGTKPTPELLEKPGPLADIPDVPRAGPSKIASSVIPPFAPEDKIKFQRLFLNSGPVSGISVRAREIFSKSHLPAEKLAQIWELSDTQHRGALDSTDFAIAMHLIQGLMNNQFSILPVHLPNELYERAAAEPSSPSIIVPSSPSVIPSNSNSHRLTVQTDLKRSGSSSSSRHSDEQVKSSGWDIPSGIKAIADRQFDALDPLKNGFIHDNISLPFLLESKLPPDELARIWTLADVNSDGKLTRDGFAIALFLIEERRRGNPLPASLPSSLKPPDMPNRPSGIERHSQYVPEKTVNAQFPPNGNLQPPDTPTQSQFLPETVNGGLSPNENLQRRPSRFLYPSLSSQPNNIRFLLYAFPALPALPTTPHDAAVAHLACQSHVEKATAIANLTQENVSLRVMVEELQIQATNDDPESQNVVNQVLMEETLKQVQASSSDVEMQRIQYEDLVRENERLHKQVTEMRESTTQLPWSGGDSELQTLINEDLARENARLRTEARETQETVSQLQEATSGYDEQRRLNAELVRDNERLQESARTLRTRFDAQRREASQLSREVDRLKTQLRANASAAASGSQDADIPPPAYDEVDLSQIT</sequence>
<feature type="compositionally biased region" description="Low complexity" evidence="2">
    <location>
        <begin position="349"/>
        <end position="360"/>
    </location>
</feature>
<dbReference type="SUPFAM" id="SSF47473">
    <property type="entry name" value="EF-hand"/>
    <property type="match status" value="3"/>
</dbReference>
<name>A0AAD7DD14_MYCRO</name>
<evidence type="ECO:0000313" key="4">
    <source>
        <dbReference type="EMBL" id="KAJ7688412.1"/>
    </source>
</evidence>